<evidence type="ECO:0000313" key="1">
    <source>
        <dbReference type="EMBL" id="NYH21708.1"/>
    </source>
</evidence>
<dbReference type="EMBL" id="JACCAS010000001">
    <property type="protein sequence ID" value="NYH21708.1"/>
    <property type="molecule type" value="Genomic_DNA"/>
</dbReference>
<proteinExistence type="predicted"/>
<dbReference type="RefSeq" id="WP_257030356.1">
    <property type="nucleotide sequence ID" value="NZ_JACCAS010000001.1"/>
</dbReference>
<keyword evidence="2" id="KW-1185">Reference proteome</keyword>
<comment type="caution">
    <text evidence="1">The sequence shown here is derived from an EMBL/GenBank/DDBJ whole genome shotgun (WGS) entry which is preliminary data.</text>
</comment>
<protein>
    <submittedName>
        <fullName evidence="1">Uncharacterized protein</fullName>
    </submittedName>
</protein>
<accession>A0A7Z0B626</accession>
<name>A0A7Z0B626_9BURK</name>
<evidence type="ECO:0000313" key="2">
    <source>
        <dbReference type="Proteomes" id="UP000540929"/>
    </source>
</evidence>
<dbReference type="Proteomes" id="UP000540929">
    <property type="component" value="Unassembled WGS sequence"/>
</dbReference>
<sequence length="42" mass="4661">MVYMLSGVELAEAKQISDDHAGRAIRRTTCAFRPAMYATVET</sequence>
<gene>
    <name evidence="1" type="ORF">GGD40_001187</name>
</gene>
<organism evidence="1 2">
    <name type="scientific">Paraburkholderia bryophila</name>
    <dbReference type="NCBI Taxonomy" id="420952"/>
    <lineage>
        <taxon>Bacteria</taxon>
        <taxon>Pseudomonadati</taxon>
        <taxon>Pseudomonadota</taxon>
        <taxon>Betaproteobacteria</taxon>
        <taxon>Burkholderiales</taxon>
        <taxon>Burkholderiaceae</taxon>
        <taxon>Paraburkholderia</taxon>
    </lineage>
</organism>
<dbReference type="AlphaFoldDB" id="A0A7Z0B626"/>
<reference evidence="1 2" key="1">
    <citation type="submission" date="2020-07" db="EMBL/GenBank/DDBJ databases">
        <title>Exploring microbial biodiversity for novel pathways involved in the catabolism of aromatic compounds derived from lignin.</title>
        <authorList>
            <person name="Elkins J."/>
        </authorList>
    </citation>
    <scope>NUCLEOTIDE SEQUENCE [LARGE SCALE GENOMIC DNA]</scope>
    <source>
        <strain evidence="1 2">H2C3C</strain>
    </source>
</reference>